<dbReference type="EMBL" id="KN275964">
    <property type="protein sequence ID" value="EEH50382.2"/>
    <property type="molecule type" value="Genomic_DNA"/>
</dbReference>
<evidence type="ECO:0000313" key="1">
    <source>
        <dbReference type="EMBL" id="EEH50382.2"/>
    </source>
</evidence>
<dbReference type="AlphaFoldDB" id="C1GGM4"/>
<dbReference type="RefSeq" id="XP_010761754.1">
    <property type="nucleotide sequence ID" value="XM_010763452.1"/>
</dbReference>
<dbReference type="VEuPathDB" id="FungiDB:PADG_06461"/>
<accession>C1GGM4</accession>
<name>C1GGM4_PARBD</name>
<proteinExistence type="predicted"/>
<dbReference type="HOGENOM" id="CLU_1797072_0_0_1"/>
<keyword evidence="2" id="KW-1185">Reference proteome</keyword>
<sequence>MAWPAGRALHGRLPQLGQVGEPLTKCSAVLKARAWNLPARCGQSSGATVKAAYEKVQAPDLKREYGAYSVQTGVRESPTPGRELRMAFQWMDQSLVELFRTPSLVTPESSADDIEIGECAGSILDQRDAPMSDASRDFLSLGEA</sequence>
<dbReference type="STRING" id="502780.C1GGM4"/>
<reference evidence="1 2" key="1">
    <citation type="journal article" date="2011" name="PLoS Genet.">
        <title>Comparative genomic analysis of human fungal pathogens causing paracoccidioidomycosis.</title>
        <authorList>
            <person name="Desjardins C.A."/>
            <person name="Champion M.D."/>
            <person name="Holder J.W."/>
            <person name="Muszewska A."/>
            <person name="Goldberg J."/>
            <person name="Bailao A.M."/>
            <person name="Brigido M.M."/>
            <person name="Ferreira M.E."/>
            <person name="Garcia A.M."/>
            <person name="Grynberg M."/>
            <person name="Gujja S."/>
            <person name="Heiman D.I."/>
            <person name="Henn M.R."/>
            <person name="Kodira C.D."/>
            <person name="Leon-Narvaez H."/>
            <person name="Longo L.V."/>
            <person name="Ma L.J."/>
            <person name="Malavazi I."/>
            <person name="Matsuo A.L."/>
            <person name="Morais F.V."/>
            <person name="Pereira M."/>
            <person name="Rodriguez-Brito S."/>
            <person name="Sakthikumar S."/>
            <person name="Salem-Izacc S.M."/>
            <person name="Sykes S.M."/>
            <person name="Teixeira M.M."/>
            <person name="Vallejo M.C."/>
            <person name="Walter M.E."/>
            <person name="Yandava C."/>
            <person name="Young S."/>
            <person name="Zeng Q."/>
            <person name="Zucker J."/>
            <person name="Felipe M.S."/>
            <person name="Goldman G.H."/>
            <person name="Haas B.J."/>
            <person name="McEwen J.G."/>
            <person name="Nino-Vega G."/>
            <person name="Puccia R."/>
            <person name="San-Blas G."/>
            <person name="Soares C.M."/>
            <person name="Birren B.W."/>
            <person name="Cuomo C.A."/>
        </authorList>
    </citation>
    <scope>NUCLEOTIDE SEQUENCE [LARGE SCALE GENOMIC DNA]</scope>
    <source>
        <strain evidence="1 2">Pb18</strain>
    </source>
</reference>
<gene>
    <name evidence="1" type="ORF">PADG_06461</name>
</gene>
<dbReference type="GeneID" id="22585181"/>
<protein>
    <submittedName>
        <fullName evidence="1">Uncharacterized protein</fullName>
    </submittedName>
</protein>
<organism evidence="1 2">
    <name type="scientific">Paracoccidioides brasiliensis (strain Pb18)</name>
    <dbReference type="NCBI Taxonomy" id="502780"/>
    <lineage>
        <taxon>Eukaryota</taxon>
        <taxon>Fungi</taxon>
        <taxon>Dikarya</taxon>
        <taxon>Ascomycota</taxon>
        <taxon>Pezizomycotina</taxon>
        <taxon>Eurotiomycetes</taxon>
        <taxon>Eurotiomycetidae</taxon>
        <taxon>Onygenales</taxon>
        <taxon>Ajellomycetaceae</taxon>
        <taxon>Paracoccidioides</taxon>
    </lineage>
</organism>
<evidence type="ECO:0000313" key="2">
    <source>
        <dbReference type="Proteomes" id="UP000001628"/>
    </source>
</evidence>
<dbReference type="KEGG" id="pbn:PADG_06461"/>
<dbReference type="InParanoid" id="C1GGM4"/>
<dbReference type="Proteomes" id="UP000001628">
    <property type="component" value="Unassembled WGS sequence"/>
</dbReference>